<dbReference type="SUPFAM" id="SSF53649">
    <property type="entry name" value="Alkaline phosphatase-like"/>
    <property type="match status" value="1"/>
</dbReference>
<dbReference type="Gene3D" id="3.40.720.10">
    <property type="entry name" value="Alkaline Phosphatase, subunit A"/>
    <property type="match status" value="1"/>
</dbReference>
<dbReference type="GO" id="GO:0004065">
    <property type="term" value="F:arylsulfatase activity"/>
    <property type="evidence" value="ECO:0007669"/>
    <property type="project" value="TreeGrafter"/>
</dbReference>
<sequence>MRFFFCLWLLLFLVGCQSQPNPRPNVLWIYVEDMNDWMGAYGDHTVPTPNIDKLADQGVRFDKAMMPAPVCSAVRSAIIAGDMQTSIGAHHHRSGRAGYEPVHLAHSSVPEQFRQHGYETFNIGKDDYNFIYDRRDFYSLMPGPDPGHHAGFDGAEFDWATRLGQSGKPFFGQIQLRGGKLKIKKPPVVVDRSSVTLPPYYNDQPLTRDAWAKHYENIHVTDLQVGDILKQLQDNGLLENTAVFFFSDHGMGFLRHKQFLYDGGLQVPLIVNWPAGNDKIRTLGQVREEIVSGLDIAGASMGLAGIPVPEHMTTRDLFADDYRPREWVISARDRCDWTFDRIRSVRTNRYKYIRNYFPERPYMQSQFRDRWKMTKEYRQAFNQGKFNTIQSLFMAQAKPAEELYDLQNDPHEINNLAAFPAHQVQLAQLQQVLNQWEQESDDKGQYAETDKSLAEVLRYFGDNCQSPECQRYRDKHQLSGNLASPQ</sequence>
<gene>
    <name evidence="5" type="ORF">FN961_19040</name>
</gene>
<keyword evidence="5" id="KW-0808">Transferase</keyword>
<reference evidence="6" key="1">
    <citation type="submission" date="2019-07" db="EMBL/GenBank/DDBJ databases">
        <title>Shewanella sp. YLB-08 draft genomic sequence.</title>
        <authorList>
            <person name="Yu L."/>
        </authorList>
    </citation>
    <scope>NUCLEOTIDE SEQUENCE [LARGE SCALE GENOMIC DNA]</scope>
    <source>
        <strain evidence="6">JCM 20706</strain>
    </source>
</reference>
<dbReference type="EMBL" id="VKGK01000027">
    <property type="protein sequence ID" value="TRY12803.1"/>
    <property type="molecule type" value="Genomic_DNA"/>
</dbReference>
<dbReference type="PROSITE" id="PS51257">
    <property type="entry name" value="PROKAR_LIPOPROTEIN"/>
    <property type="match status" value="1"/>
</dbReference>
<protein>
    <submittedName>
        <fullName evidence="5">Sulfatase-like hydrolase/transferase</fullName>
    </submittedName>
</protein>
<dbReference type="InterPro" id="IPR017850">
    <property type="entry name" value="Alkaline_phosphatase_core_sf"/>
</dbReference>
<dbReference type="InterPro" id="IPR050738">
    <property type="entry name" value="Sulfatase"/>
</dbReference>
<dbReference type="AlphaFoldDB" id="A0A553JK12"/>
<organism evidence="5 6">
    <name type="scientific">Shewanella hanedai</name>
    <name type="common">Alteromonas hanedai</name>
    <dbReference type="NCBI Taxonomy" id="25"/>
    <lineage>
        <taxon>Bacteria</taxon>
        <taxon>Pseudomonadati</taxon>
        <taxon>Pseudomonadota</taxon>
        <taxon>Gammaproteobacteria</taxon>
        <taxon>Alteromonadales</taxon>
        <taxon>Shewanellaceae</taxon>
        <taxon>Shewanella</taxon>
    </lineage>
</organism>
<feature type="domain" description="Sulfatase N-terminal" evidence="4">
    <location>
        <begin position="24"/>
        <end position="306"/>
    </location>
</feature>
<dbReference type="OrthoDB" id="9803751at2"/>
<dbReference type="PANTHER" id="PTHR42693">
    <property type="entry name" value="ARYLSULFATASE FAMILY MEMBER"/>
    <property type="match status" value="1"/>
</dbReference>
<evidence type="ECO:0000259" key="4">
    <source>
        <dbReference type="Pfam" id="PF00884"/>
    </source>
</evidence>
<keyword evidence="2 5" id="KW-0378">Hydrolase</keyword>
<dbReference type="CDD" id="cd16027">
    <property type="entry name" value="SGSH"/>
    <property type="match status" value="1"/>
</dbReference>
<accession>A0A553JK12</accession>
<keyword evidence="3" id="KW-0732">Signal</keyword>
<feature type="signal peptide" evidence="3">
    <location>
        <begin position="1"/>
        <end position="20"/>
    </location>
</feature>
<evidence type="ECO:0000256" key="1">
    <source>
        <dbReference type="ARBA" id="ARBA00008779"/>
    </source>
</evidence>
<comment type="caution">
    <text evidence="5">The sequence shown here is derived from an EMBL/GenBank/DDBJ whole genome shotgun (WGS) entry which is preliminary data.</text>
</comment>
<evidence type="ECO:0000256" key="3">
    <source>
        <dbReference type="SAM" id="SignalP"/>
    </source>
</evidence>
<evidence type="ECO:0000313" key="6">
    <source>
        <dbReference type="Proteomes" id="UP000318126"/>
    </source>
</evidence>
<proteinExistence type="inferred from homology"/>
<dbReference type="InterPro" id="IPR000917">
    <property type="entry name" value="Sulfatase_N"/>
</dbReference>
<feature type="chain" id="PRO_5021788560" evidence="3">
    <location>
        <begin position="21"/>
        <end position="486"/>
    </location>
</feature>
<comment type="similarity">
    <text evidence="1">Belongs to the sulfatase family.</text>
</comment>
<keyword evidence="6" id="KW-1185">Reference proteome</keyword>
<dbReference type="PANTHER" id="PTHR42693:SF53">
    <property type="entry name" value="ENDO-4-O-SULFATASE"/>
    <property type="match status" value="1"/>
</dbReference>
<name>A0A553JK12_SHEHA</name>
<dbReference type="Pfam" id="PF00884">
    <property type="entry name" value="Sulfatase"/>
    <property type="match status" value="1"/>
</dbReference>
<dbReference type="Proteomes" id="UP000318126">
    <property type="component" value="Unassembled WGS sequence"/>
</dbReference>
<evidence type="ECO:0000256" key="2">
    <source>
        <dbReference type="ARBA" id="ARBA00022801"/>
    </source>
</evidence>
<dbReference type="GO" id="GO:0016740">
    <property type="term" value="F:transferase activity"/>
    <property type="evidence" value="ECO:0007669"/>
    <property type="project" value="UniProtKB-KW"/>
</dbReference>
<evidence type="ECO:0000313" key="5">
    <source>
        <dbReference type="EMBL" id="TRY12803.1"/>
    </source>
</evidence>